<dbReference type="AlphaFoldDB" id="A0AAV7TI12"/>
<dbReference type="Pfam" id="PF03372">
    <property type="entry name" value="Exo_endo_phos"/>
    <property type="match status" value="1"/>
</dbReference>
<evidence type="ECO:0000313" key="2">
    <source>
        <dbReference type="EMBL" id="KAJ1176053.1"/>
    </source>
</evidence>
<dbReference type="InterPro" id="IPR005135">
    <property type="entry name" value="Endo/exonuclease/phosphatase"/>
</dbReference>
<dbReference type="GO" id="GO:0003824">
    <property type="term" value="F:catalytic activity"/>
    <property type="evidence" value="ECO:0007669"/>
    <property type="project" value="InterPro"/>
</dbReference>
<organism evidence="2 3">
    <name type="scientific">Pleurodeles waltl</name>
    <name type="common">Iberian ribbed newt</name>
    <dbReference type="NCBI Taxonomy" id="8319"/>
    <lineage>
        <taxon>Eukaryota</taxon>
        <taxon>Metazoa</taxon>
        <taxon>Chordata</taxon>
        <taxon>Craniata</taxon>
        <taxon>Vertebrata</taxon>
        <taxon>Euteleostomi</taxon>
        <taxon>Amphibia</taxon>
        <taxon>Batrachia</taxon>
        <taxon>Caudata</taxon>
        <taxon>Salamandroidea</taxon>
        <taxon>Salamandridae</taxon>
        <taxon>Pleurodelinae</taxon>
        <taxon>Pleurodeles</taxon>
    </lineage>
</organism>
<evidence type="ECO:0000313" key="3">
    <source>
        <dbReference type="Proteomes" id="UP001066276"/>
    </source>
</evidence>
<dbReference type="SUPFAM" id="SSF56219">
    <property type="entry name" value="DNase I-like"/>
    <property type="match status" value="1"/>
</dbReference>
<dbReference type="Proteomes" id="UP001066276">
    <property type="component" value="Chromosome 3_2"/>
</dbReference>
<feature type="domain" description="Endonuclease/exonuclease/phosphatase" evidence="1">
    <location>
        <begin position="5"/>
        <end position="146"/>
    </location>
</feature>
<sequence length="159" mass="17796">MNSSKTNRPERRTALVARELVRYNIQIAALGETKFPDGGQLTEVKAGYTFFSSGRGRDERCEEGVGFAIRSNLISKLASLPKGFKDRIMSLRLPLKQKHHAPFISAYAPAMTNQEEIKDKFYEDLEHHIASLPKEDKLVILGDFNRAFSRVAAAGGKDQ</sequence>
<evidence type="ECO:0000259" key="1">
    <source>
        <dbReference type="Pfam" id="PF03372"/>
    </source>
</evidence>
<reference evidence="2" key="1">
    <citation type="journal article" date="2022" name="bioRxiv">
        <title>Sequencing and chromosome-scale assembly of the giantPleurodeles waltlgenome.</title>
        <authorList>
            <person name="Brown T."/>
            <person name="Elewa A."/>
            <person name="Iarovenko S."/>
            <person name="Subramanian E."/>
            <person name="Araus A.J."/>
            <person name="Petzold A."/>
            <person name="Susuki M."/>
            <person name="Suzuki K.-i.T."/>
            <person name="Hayashi T."/>
            <person name="Toyoda A."/>
            <person name="Oliveira C."/>
            <person name="Osipova E."/>
            <person name="Leigh N.D."/>
            <person name="Simon A."/>
            <person name="Yun M.H."/>
        </authorList>
    </citation>
    <scope>NUCLEOTIDE SEQUENCE</scope>
    <source>
        <strain evidence="2">20211129_DDA</strain>
        <tissue evidence="2">Liver</tissue>
    </source>
</reference>
<gene>
    <name evidence="2" type="ORF">NDU88_001336</name>
</gene>
<comment type="caution">
    <text evidence="2">The sequence shown here is derived from an EMBL/GenBank/DDBJ whole genome shotgun (WGS) entry which is preliminary data.</text>
</comment>
<name>A0AAV7TI12_PLEWA</name>
<protein>
    <recommendedName>
        <fullName evidence="1">Endonuclease/exonuclease/phosphatase domain-containing protein</fullName>
    </recommendedName>
</protein>
<proteinExistence type="predicted"/>
<dbReference type="EMBL" id="JANPWB010000006">
    <property type="protein sequence ID" value="KAJ1176053.1"/>
    <property type="molecule type" value="Genomic_DNA"/>
</dbReference>
<dbReference type="InterPro" id="IPR036691">
    <property type="entry name" value="Endo/exonu/phosph_ase_sf"/>
</dbReference>
<accession>A0AAV7TI12</accession>
<keyword evidence="3" id="KW-1185">Reference proteome</keyword>
<dbReference type="Gene3D" id="3.60.10.10">
    <property type="entry name" value="Endonuclease/exonuclease/phosphatase"/>
    <property type="match status" value="1"/>
</dbReference>